<comment type="caution">
    <text evidence="2">The sequence shown here is derived from an EMBL/GenBank/DDBJ whole genome shotgun (WGS) entry which is preliminary data.</text>
</comment>
<proteinExistence type="predicted"/>
<reference evidence="2 3" key="1">
    <citation type="submission" date="2019-10" db="EMBL/GenBank/DDBJ databases">
        <title>A soil myxobacterium in the family Polyangiaceae.</title>
        <authorList>
            <person name="Li Y."/>
            <person name="Wang J."/>
        </authorList>
    </citation>
    <scope>NUCLEOTIDE SEQUENCE [LARGE SCALE GENOMIC DNA]</scope>
    <source>
        <strain evidence="2 3">DSM 14734</strain>
    </source>
</reference>
<name>A0A6N7PK10_9BACT</name>
<keyword evidence="3" id="KW-1185">Reference proteome</keyword>
<dbReference type="InterPro" id="IPR051049">
    <property type="entry name" value="Dienelactone_hydrolase-like"/>
</dbReference>
<dbReference type="EMBL" id="WJIE01000001">
    <property type="protein sequence ID" value="MRG91166.1"/>
    <property type="molecule type" value="Genomic_DNA"/>
</dbReference>
<dbReference type="InterPro" id="IPR002925">
    <property type="entry name" value="Dienelactn_hydro"/>
</dbReference>
<accession>A0A6N7PK10</accession>
<organism evidence="2 3">
    <name type="scientific">Polyangium spumosum</name>
    <dbReference type="NCBI Taxonomy" id="889282"/>
    <lineage>
        <taxon>Bacteria</taxon>
        <taxon>Pseudomonadati</taxon>
        <taxon>Myxococcota</taxon>
        <taxon>Polyangia</taxon>
        <taxon>Polyangiales</taxon>
        <taxon>Polyangiaceae</taxon>
        <taxon>Polyangium</taxon>
    </lineage>
</organism>
<evidence type="ECO:0000313" key="2">
    <source>
        <dbReference type="EMBL" id="MRG91166.1"/>
    </source>
</evidence>
<dbReference type="AlphaFoldDB" id="A0A6N7PK10"/>
<dbReference type="GO" id="GO:0016787">
    <property type="term" value="F:hydrolase activity"/>
    <property type="evidence" value="ECO:0007669"/>
    <property type="project" value="InterPro"/>
</dbReference>
<sequence length="229" mass="25070">MQTTKITHQHLPAFGCDLPLTITRAEGRGAAVVILPSAFGVAPDLEAQMVELAADASVVVAFDPFFRDDPGPAPYEDMARVMTRLRGVDAERLYRDLRATIDWIRDQEEGRAVVVLGICFGGPYALRAAADGAASGVVTWHGTWMERHLDRAAEIRCPMRLHFGSVDPFVPPSAVDAIRTAFAGRPDVRIVVHEGATHGFSHRAAARAYDERAERGAMESLRALVREIR</sequence>
<dbReference type="Pfam" id="PF01738">
    <property type="entry name" value="DLH"/>
    <property type="match status" value="1"/>
</dbReference>
<dbReference type="PANTHER" id="PTHR46623:SF6">
    <property type="entry name" value="ALPHA_BETA-HYDROLASES SUPERFAMILY PROTEIN"/>
    <property type="match status" value="1"/>
</dbReference>
<evidence type="ECO:0000313" key="3">
    <source>
        <dbReference type="Proteomes" id="UP000440224"/>
    </source>
</evidence>
<feature type="domain" description="Dienelactone hydrolase" evidence="1">
    <location>
        <begin position="28"/>
        <end position="221"/>
    </location>
</feature>
<dbReference type="SUPFAM" id="SSF53474">
    <property type="entry name" value="alpha/beta-Hydrolases"/>
    <property type="match status" value="1"/>
</dbReference>
<dbReference type="Gene3D" id="3.40.50.1820">
    <property type="entry name" value="alpha/beta hydrolase"/>
    <property type="match status" value="1"/>
</dbReference>
<dbReference type="PANTHER" id="PTHR46623">
    <property type="entry name" value="CARBOXYMETHYLENEBUTENOLIDASE-RELATED"/>
    <property type="match status" value="1"/>
</dbReference>
<gene>
    <name evidence="2" type="ORF">GF068_04415</name>
</gene>
<dbReference type="RefSeq" id="WP_153817991.1">
    <property type="nucleotide sequence ID" value="NZ_WJIE01000001.1"/>
</dbReference>
<dbReference type="Proteomes" id="UP000440224">
    <property type="component" value="Unassembled WGS sequence"/>
</dbReference>
<dbReference type="OrthoDB" id="9787933at2"/>
<dbReference type="InterPro" id="IPR029058">
    <property type="entry name" value="AB_hydrolase_fold"/>
</dbReference>
<protein>
    <recommendedName>
        <fullName evidence="1">Dienelactone hydrolase domain-containing protein</fullName>
    </recommendedName>
</protein>
<evidence type="ECO:0000259" key="1">
    <source>
        <dbReference type="Pfam" id="PF01738"/>
    </source>
</evidence>